<dbReference type="Pfam" id="PF07715">
    <property type="entry name" value="Plug"/>
    <property type="match status" value="1"/>
</dbReference>
<dbReference type="PANTHER" id="PTHR32552">
    <property type="entry name" value="FERRICHROME IRON RECEPTOR-RELATED"/>
    <property type="match status" value="1"/>
</dbReference>
<feature type="chain" id="PRO_5015426167" evidence="13">
    <location>
        <begin position="20"/>
        <end position="788"/>
    </location>
</feature>
<feature type="domain" description="TonB-dependent receptor-like beta-barrel" evidence="14">
    <location>
        <begin position="313"/>
        <end position="751"/>
    </location>
</feature>
<dbReference type="OrthoDB" id="9782587at2"/>
<dbReference type="InterPro" id="IPR008969">
    <property type="entry name" value="CarboxyPept-like_regulatory"/>
</dbReference>
<dbReference type="PROSITE" id="PS52016">
    <property type="entry name" value="TONB_DEPENDENT_REC_3"/>
    <property type="match status" value="1"/>
</dbReference>
<evidence type="ECO:0000256" key="7">
    <source>
        <dbReference type="ARBA" id="ARBA00023065"/>
    </source>
</evidence>
<keyword evidence="8 12" id="KW-0798">TonB box</keyword>
<comment type="caution">
    <text evidence="16">The sequence shown here is derived from an EMBL/GenBank/DDBJ whole genome shotgun (WGS) entry which is preliminary data.</text>
</comment>
<dbReference type="Proteomes" id="UP000245962">
    <property type="component" value="Unassembled WGS sequence"/>
</dbReference>
<comment type="subcellular location">
    <subcellularLocation>
        <location evidence="1 11">Cell outer membrane</location>
        <topology evidence="1 11">Multi-pass membrane protein</topology>
    </subcellularLocation>
</comment>
<keyword evidence="3 11" id="KW-1134">Transmembrane beta strand</keyword>
<evidence type="ECO:0000313" key="17">
    <source>
        <dbReference type="Proteomes" id="UP000245962"/>
    </source>
</evidence>
<accession>A0A2U0I8C4</accession>
<evidence type="ECO:0000259" key="15">
    <source>
        <dbReference type="Pfam" id="PF07715"/>
    </source>
</evidence>
<keyword evidence="9 11" id="KW-0472">Membrane</keyword>
<dbReference type="Gene3D" id="2.40.170.20">
    <property type="entry name" value="TonB-dependent receptor, beta-barrel domain"/>
    <property type="match status" value="1"/>
</dbReference>
<keyword evidence="6" id="KW-0408">Iron</keyword>
<evidence type="ECO:0000256" key="6">
    <source>
        <dbReference type="ARBA" id="ARBA00023004"/>
    </source>
</evidence>
<dbReference type="Gene3D" id="2.60.40.1120">
    <property type="entry name" value="Carboxypeptidase-like, regulatory domain"/>
    <property type="match status" value="1"/>
</dbReference>
<dbReference type="Pfam" id="PF00593">
    <property type="entry name" value="TonB_dep_Rec_b-barrel"/>
    <property type="match status" value="1"/>
</dbReference>
<keyword evidence="16" id="KW-0675">Receptor</keyword>
<evidence type="ECO:0000256" key="2">
    <source>
        <dbReference type="ARBA" id="ARBA00022448"/>
    </source>
</evidence>
<sequence>MKKLLLSLCGILMCASVFAQSQLNGKVLDATNNNPLSGATIKKNGIETTTTDANGAFSLPCNNNGMALTVTYIGYKPYTAEVTDCSKNLQILMVPSTSSLDEVQLSANSYRQESLKKPVSEVKLNPVELNRGTGLFLDDAINANVPGVIMTRRGVSSGQQFNIRGYGNGVGFKGISNNFDGQGYKVYLNNIPITAAENVTLLDDIDFASIGSVDVIKGPAASKYGFAIAGAVNLRTIRPKNGETSLSQKVTVGNYGLARFTTQFQMGREKTSLLLNYGHQISDGFMDHNNSTKDFMNLVFDFRPSEKQQISTYFGFSNSYDERGGELTIEQYENEDYSGSQRYIKNNAHSEIISFRAGLSHTYSFTNWLSNTTTVFGTGTSSNSSSAAGWSEEAPLNYGTRSVFDLDFDLGGDFSLSGQAGLEFQEKRSQALSYKMVENPSDPDGYNIIGATRSNQFATSKIHLLFTEWVLKMPYDFSLTAGVGKSSLFIDLEDRLYDPARGKPRVVSANYDDLVSPHFALNKVFNDNISVYASYSSGYKAPVSGNIIISATGGLNTGLVPEEGNQFEIGSKGNLLQNKLYYQLALFQATFKNKFTSVAVPAGDGTTLYSYLANGGKQDHKGVEALLKYNAYESATGFFRSVNPYLNVTYSDFKYEDFQYEAVSRDGELISQDYSGNDVAGVAPWVINAGVDVNTNLGFYGNITYMYRDAVPFTSDGLNVADSYSLLNGKIGYRTSFGQFDLDAFFGANNITGTQYYYMLFLNQLDDAYIPAPLDTNYFGGVNLKYNF</sequence>
<keyword evidence="5 11" id="KW-0812">Transmembrane</keyword>
<evidence type="ECO:0000256" key="8">
    <source>
        <dbReference type="ARBA" id="ARBA00023077"/>
    </source>
</evidence>
<dbReference type="InterPro" id="IPR012910">
    <property type="entry name" value="Plug_dom"/>
</dbReference>
<evidence type="ECO:0000313" key="16">
    <source>
        <dbReference type="EMBL" id="PVW17353.1"/>
    </source>
</evidence>
<evidence type="ECO:0000259" key="14">
    <source>
        <dbReference type="Pfam" id="PF00593"/>
    </source>
</evidence>
<dbReference type="SUPFAM" id="SSF56935">
    <property type="entry name" value="Porins"/>
    <property type="match status" value="1"/>
</dbReference>
<keyword evidence="10 11" id="KW-0998">Cell outer membrane</keyword>
<evidence type="ECO:0000256" key="3">
    <source>
        <dbReference type="ARBA" id="ARBA00022452"/>
    </source>
</evidence>
<dbReference type="InterPro" id="IPR039426">
    <property type="entry name" value="TonB-dep_rcpt-like"/>
</dbReference>
<dbReference type="GO" id="GO:0009279">
    <property type="term" value="C:cell outer membrane"/>
    <property type="evidence" value="ECO:0007669"/>
    <property type="project" value="UniProtKB-SubCell"/>
</dbReference>
<keyword evidence="4" id="KW-0410">Iron transport</keyword>
<dbReference type="InterPro" id="IPR036942">
    <property type="entry name" value="Beta-barrel_TonB_sf"/>
</dbReference>
<dbReference type="GO" id="GO:0006826">
    <property type="term" value="P:iron ion transport"/>
    <property type="evidence" value="ECO:0007669"/>
    <property type="project" value="UniProtKB-KW"/>
</dbReference>
<name>A0A2U0I8C4_9FLAO</name>
<dbReference type="InterPro" id="IPR000531">
    <property type="entry name" value="Beta-barrel_TonB"/>
</dbReference>
<dbReference type="EMBL" id="QEHR01000001">
    <property type="protein sequence ID" value="PVW17353.1"/>
    <property type="molecule type" value="Genomic_DNA"/>
</dbReference>
<feature type="signal peptide" evidence="13">
    <location>
        <begin position="1"/>
        <end position="19"/>
    </location>
</feature>
<evidence type="ECO:0000256" key="10">
    <source>
        <dbReference type="ARBA" id="ARBA00023237"/>
    </source>
</evidence>
<dbReference type="Pfam" id="PF13715">
    <property type="entry name" value="CarbopepD_reg_2"/>
    <property type="match status" value="1"/>
</dbReference>
<proteinExistence type="inferred from homology"/>
<reference evidence="16 17" key="1">
    <citation type="submission" date="2018-04" db="EMBL/GenBank/DDBJ databases">
        <title>Marixanthomonas spongiae HN-E44 sp. nov., isolated from a marine sponge.</title>
        <authorList>
            <person name="Luo L."/>
            <person name="Zhuang L."/>
        </authorList>
    </citation>
    <scope>NUCLEOTIDE SEQUENCE [LARGE SCALE GENOMIC DNA]</scope>
    <source>
        <strain evidence="16 17">HN-E44</strain>
    </source>
</reference>
<dbReference type="PANTHER" id="PTHR32552:SF81">
    <property type="entry name" value="TONB-DEPENDENT OUTER MEMBRANE RECEPTOR"/>
    <property type="match status" value="1"/>
</dbReference>
<feature type="domain" description="TonB-dependent receptor plug" evidence="15">
    <location>
        <begin position="137"/>
        <end position="230"/>
    </location>
</feature>
<dbReference type="Gene3D" id="2.170.130.10">
    <property type="entry name" value="TonB-dependent receptor, plug domain"/>
    <property type="match status" value="1"/>
</dbReference>
<evidence type="ECO:0000256" key="13">
    <source>
        <dbReference type="SAM" id="SignalP"/>
    </source>
</evidence>
<keyword evidence="17" id="KW-1185">Reference proteome</keyword>
<evidence type="ECO:0000256" key="11">
    <source>
        <dbReference type="PROSITE-ProRule" id="PRU01360"/>
    </source>
</evidence>
<organism evidence="16 17">
    <name type="scientific">Marixanthomonas spongiae</name>
    <dbReference type="NCBI Taxonomy" id="2174845"/>
    <lineage>
        <taxon>Bacteria</taxon>
        <taxon>Pseudomonadati</taxon>
        <taxon>Bacteroidota</taxon>
        <taxon>Flavobacteriia</taxon>
        <taxon>Flavobacteriales</taxon>
        <taxon>Flavobacteriaceae</taxon>
        <taxon>Marixanthomonas</taxon>
    </lineage>
</organism>
<dbReference type="AlphaFoldDB" id="A0A2U0I8C4"/>
<protein>
    <submittedName>
        <fullName evidence="16">TonB-dependent receptor</fullName>
    </submittedName>
</protein>
<keyword evidence="13" id="KW-0732">Signal</keyword>
<evidence type="ECO:0000256" key="5">
    <source>
        <dbReference type="ARBA" id="ARBA00022692"/>
    </source>
</evidence>
<gene>
    <name evidence="16" type="ORF">DDV96_02285</name>
</gene>
<keyword evidence="7" id="KW-0406">Ion transport</keyword>
<evidence type="ECO:0000256" key="4">
    <source>
        <dbReference type="ARBA" id="ARBA00022496"/>
    </source>
</evidence>
<dbReference type="InterPro" id="IPR037066">
    <property type="entry name" value="Plug_dom_sf"/>
</dbReference>
<evidence type="ECO:0000256" key="1">
    <source>
        <dbReference type="ARBA" id="ARBA00004571"/>
    </source>
</evidence>
<evidence type="ECO:0000256" key="12">
    <source>
        <dbReference type="RuleBase" id="RU003357"/>
    </source>
</evidence>
<dbReference type="SUPFAM" id="SSF49464">
    <property type="entry name" value="Carboxypeptidase regulatory domain-like"/>
    <property type="match status" value="1"/>
</dbReference>
<comment type="similarity">
    <text evidence="11 12">Belongs to the TonB-dependent receptor family.</text>
</comment>
<keyword evidence="2 11" id="KW-0813">Transport</keyword>
<evidence type="ECO:0000256" key="9">
    <source>
        <dbReference type="ARBA" id="ARBA00023136"/>
    </source>
</evidence>